<feature type="transmembrane region" description="Helical" evidence="2">
    <location>
        <begin position="584"/>
        <end position="604"/>
    </location>
</feature>
<reference evidence="5" key="1">
    <citation type="journal article" date="2019" name="Int. J. Syst. Evol. Microbiol.">
        <title>The Global Catalogue of Microorganisms (GCM) 10K type strain sequencing project: providing services to taxonomists for standard genome sequencing and annotation.</title>
        <authorList>
            <consortium name="The Broad Institute Genomics Platform"/>
            <consortium name="The Broad Institute Genome Sequencing Center for Infectious Disease"/>
            <person name="Wu L."/>
            <person name="Ma J."/>
        </authorList>
    </citation>
    <scope>NUCLEOTIDE SEQUENCE [LARGE SCALE GENOMIC DNA]</scope>
    <source>
        <strain evidence="5">JCM 17938</strain>
    </source>
</reference>
<accession>A0ABP8TSA8</accession>
<dbReference type="InterPro" id="IPR007111">
    <property type="entry name" value="NACHT_NTPase"/>
</dbReference>
<feature type="transmembrane region" description="Helical" evidence="2">
    <location>
        <begin position="406"/>
        <end position="424"/>
    </location>
</feature>
<sequence>MAMPRNRRPVHVHQTVSDVHVGGDVHQVVNVTLETELDTAAALLAARVRSDLETEVGRQQLSRPHPIAVRWSPTGRPVQGPETVVTRQQTRPDDDVNQIAEFVRGLPRRQLVVLGAPGSGKSVLALLLARDLARDLGSGEPVPVLLPLSSWRPEIGLRAWMAERILALCPDLAADHGSGMALRLIGQGRIMPVLDGLDELPASLRARAIEAIDTDVADGVPLLVTCRGTEYERTVLASGQYLTRAAVVELEPVAADIAEAFLRASSPPQNDRWRPVCERLQREPDSPLRHALSNPLMLYLARTAYRAEGKDPGELLDETEFGTAEAIESHLLKIYIPTVYAENARRRYGPRQAGRWLEFIARQMHERDTVDFTWRQVFFPFILSPFLLACGGAFCWFFSMLFGRDAGLLSLVPAGVVITIAAFHGPWWDGSGSSGDPRSALRRLAIVTLGASALGAVSVSVSVTFWLHAMVRVPLGAAVYPGIVAGLGFGGTILLGSNWGSYMVSHGWYGLTRRLPWRLWTFVEDAHRLGVLRMGGSAYRFRHVRLMEQLSGATRSSEQPDDSDADGTTRRRPWADMVFPTMELLFFIGLLIIVVVAPAIMMVMPGGFSDLEYRSGDRPAAVSGTMCDPDRKPGDHPICTDHSVITWTLPARSATHTTFGPSHRIGNMHMPVRALSGKLRASGCTGASVQVTMVVTGVRLPPFVMGAGEKISLGDRARLPEHAPDAGPVEITLRRLDQRPCALQLVWARFGTIPDLYEHIRRRLS</sequence>
<keyword evidence="2" id="KW-0812">Transmembrane</keyword>
<keyword evidence="5" id="KW-1185">Reference proteome</keyword>
<organism evidence="4 5">
    <name type="scientific">Actinoallomurus liliacearum</name>
    <dbReference type="NCBI Taxonomy" id="1080073"/>
    <lineage>
        <taxon>Bacteria</taxon>
        <taxon>Bacillati</taxon>
        <taxon>Actinomycetota</taxon>
        <taxon>Actinomycetes</taxon>
        <taxon>Streptosporangiales</taxon>
        <taxon>Thermomonosporaceae</taxon>
        <taxon>Actinoallomurus</taxon>
    </lineage>
</organism>
<feature type="transmembrane region" description="Helical" evidence="2">
    <location>
        <begin position="377"/>
        <end position="399"/>
    </location>
</feature>
<dbReference type="Gene3D" id="3.40.50.300">
    <property type="entry name" value="P-loop containing nucleotide triphosphate hydrolases"/>
    <property type="match status" value="1"/>
</dbReference>
<feature type="region of interest" description="Disordered" evidence="1">
    <location>
        <begin position="551"/>
        <end position="570"/>
    </location>
</feature>
<evidence type="ECO:0000259" key="3">
    <source>
        <dbReference type="PROSITE" id="PS50837"/>
    </source>
</evidence>
<evidence type="ECO:0000256" key="2">
    <source>
        <dbReference type="SAM" id="Phobius"/>
    </source>
</evidence>
<dbReference type="EMBL" id="BAABHJ010000027">
    <property type="protein sequence ID" value="GAA4615284.1"/>
    <property type="molecule type" value="Genomic_DNA"/>
</dbReference>
<feature type="transmembrane region" description="Helical" evidence="2">
    <location>
        <begin position="444"/>
        <end position="467"/>
    </location>
</feature>
<feature type="transmembrane region" description="Helical" evidence="2">
    <location>
        <begin position="479"/>
        <end position="499"/>
    </location>
</feature>
<protein>
    <recommendedName>
        <fullName evidence="3">NACHT domain-containing protein</fullName>
    </recommendedName>
</protein>
<evidence type="ECO:0000256" key="1">
    <source>
        <dbReference type="SAM" id="MobiDB-lite"/>
    </source>
</evidence>
<dbReference type="Proteomes" id="UP001500212">
    <property type="component" value="Unassembled WGS sequence"/>
</dbReference>
<name>A0ABP8TSA8_9ACTN</name>
<keyword evidence="2" id="KW-0472">Membrane</keyword>
<dbReference type="PROSITE" id="PS50837">
    <property type="entry name" value="NACHT"/>
    <property type="match status" value="1"/>
</dbReference>
<gene>
    <name evidence="4" type="ORF">GCM10023195_67270</name>
</gene>
<keyword evidence="2" id="KW-1133">Transmembrane helix</keyword>
<comment type="caution">
    <text evidence="4">The sequence shown here is derived from an EMBL/GenBank/DDBJ whole genome shotgun (WGS) entry which is preliminary data.</text>
</comment>
<dbReference type="SUPFAM" id="SSF52540">
    <property type="entry name" value="P-loop containing nucleoside triphosphate hydrolases"/>
    <property type="match status" value="1"/>
</dbReference>
<dbReference type="Pfam" id="PF05729">
    <property type="entry name" value="NACHT"/>
    <property type="match status" value="1"/>
</dbReference>
<evidence type="ECO:0000313" key="5">
    <source>
        <dbReference type="Proteomes" id="UP001500212"/>
    </source>
</evidence>
<dbReference type="InterPro" id="IPR027417">
    <property type="entry name" value="P-loop_NTPase"/>
</dbReference>
<evidence type="ECO:0000313" key="4">
    <source>
        <dbReference type="EMBL" id="GAA4615284.1"/>
    </source>
</evidence>
<proteinExistence type="predicted"/>
<feature type="domain" description="NACHT" evidence="3">
    <location>
        <begin position="109"/>
        <end position="227"/>
    </location>
</feature>